<comment type="caution">
    <text evidence="1">The sequence shown here is derived from an EMBL/GenBank/DDBJ whole genome shotgun (WGS) entry which is preliminary data.</text>
</comment>
<evidence type="ECO:0000313" key="1">
    <source>
        <dbReference type="EMBL" id="KAH3753985.1"/>
    </source>
</evidence>
<dbReference type="InterPro" id="IPR011042">
    <property type="entry name" value="6-blade_b-propeller_TolB-like"/>
</dbReference>
<dbReference type="SUPFAM" id="SSF101898">
    <property type="entry name" value="NHL repeat"/>
    <property type="match status" value="1"/>
</dbReference>
<dbReference type="Proteomes" id="UP000828390">
    <property type="component" value="Unassembled WGS sequence"/>
</dbReference>
<dbReference type="EMBL" id="JAIWYP010000010">
    <property type="protein sequence ID" value="KAH3753985.1"/>
    <property type="molecule type" value="Genomic_DNA"/>
</dbReference>
<organism evidence="1 2">
    <name type="scientific">Dreissena polymorpha</name>
    <name type="common">Zebra mussel</name>
    <name type="synonym">Mytilus polymorpha</name>
    <dbReference type="NCBI Taxonomy" id="45954"/>
    <lineage>
        <taxon>Eukaryota</taxon>
        <taxon>Metazoa</taxon>
        <taxon>Spiralia</taxon>
        <taxon>Lophotrochozoa</taxon>
        <taxon>Mollusca</taxon>
        <taxon>Bivalvia</taxon>
        <taxon>Autobranchia</taxon>
        <taxon>Heteroconchia</taxon>
        <taxon>Euheterodonta</taxon>
        <taxon>Imparidentia</taxon>
        <taxon>Neoheterodontei</taxon>
        <taxon>Myida</taxon>
        <taxon>Dreissenoidea</taxon>
        <taxon>Dreissenidae</taxon>
        <taxon>Dreissena</taxon>
    </lineage>
</organism>
<reference evidence="1" key="1">
    <citation type="journal article" date="2019" name="bioRxiv">
        <title>The Genome of the Zebra Mussel, Dreissena polymorpha: A Resource for Invasive Species Research.</title>
        <authorList>
            <person name="McCartney M.A."/>
            <person name="Auch B."/>
            <person name="Kono T."/>
            <person name="Mallez S."/>
            <person name="Zhang Y."/>
            <person name="Obille A."/>
            <person name="Becker A."/>
            <person name="Abrahante J.E."/>
            <person name="Garbe J."/>
            <person name="Badalamenti J.P."/>
            <person name="Herman A."/>
            <person name="Mangelson H."/>
            <person name="Liachko I."/>
            <person name="Sullivan S."/>
            <person name="Sone E.D."/>
            <person name="Koren S."/>
            <person name="Silverstein K.A.T."/>
            <person name="Beckman K.B."/>
            <person name="Gohl D.M."/>
        </authorList>
    </citation>
    <scope>NUCLEOTIDE SEQUENCE</scope>
    <source>
        <strain evidence="1">Duluth1</strain>
        <tissue evidence="1">Whole animal</tissue>
    </source>
</reference>
<accession>A0A9D4IA43</accession>
<protein>
    <submittedName>
        <fullName evidence="1">Uncharacterized protein</fullName>
    </submittedName>
</protein>
<gene>
    <name evidence="1" type="ORF">DPMN_188642</name>
</gene>
<reference evidence="1" key="2">
    <citation type="submission" date="2020-11" db="EMBL/GenBank/DDBJ databases">
        <authorList>
            <person name="McCartney M.A."/>
            <person name="Auch B."/>
            <person name="Kono T."/>
            <person name="Mallez S."/>
            <person name="Becker A."/>
            <person name="Gohl D.M."/>
            <person name="Silverstein K.A.T."/>
            <person name="Koren S."/>
            <person name="Bechman K.B."/>
            <person name="Herman A."/>
            <person name="Abrahante J.E."/>
            <person name="Garbe J."/>
        </authorList>
    </citation>
    <scope>NUCLEOTIDE SEQUENCE</scope>
    <source>
        <strain evidence="1">Duluth1</strain>
        <tissue evidence="1">Whole animal</tissue>
    </source>
</reference>
<sequence length="95" mass="10113">MLLTLTSDGSVIAIFADLELISPICVHVTPAGQVLVSGGDSHTILQIDSKGIRKLATLAARRDGIQEPWSVCYNSNTASNIAGQCKNKIQVYNVT</sequence>
<proteinExistence type="predicted"/>
<keyword evidence="2" id="KW-1185">Reference proteome</keyword>
<name>A0A9D4IA43_DREPO</name>
<dbReference type="AlphaFoldDB" id="A0A9D4IA43"/>
<dbReference type="Gene3D" id="2.120.10.30">
    <property type="entry name" value="TolB, C-terminal domain"/>
    <property type="match status" value="1"/>
</dbReference>
<evidence type="ECO:0000313" key="2">
    <source>
        <dbReference type="Proteomes" id="UP000828390"/>
    </source>
</evidence>